<sequence length="42" mass="4971">FIADDTVIYTKISQFLSDKKILINIRLTSHHLHIPFHHRIST</sequence>
<accession>A0A1A8S479</accession>
<proteinExistence type="predicted"/>
<dbReference type="AlphaFoldDB" id="A0A1A8S479"/>
<dbReference type="EMBL" id="HAEH01021712">
    <property type="protein sequence ID" value="SBS12767.1"/>
    <property type="molecule type" value="Transcribed_RNA"/>
</dbReference>
<organism evidence="1">
    <name type="scientific">Nothobranchius rachovii</name>
    <name type="common">bluefin notho</name>
    <dbReference type="NCBI Taxonomy" id="451742"/>
    <lineage>
        <taxon>Eukaryota</taxon>
        <taxon>Metazoa</taxon>
        <taxon>Chordata</taxon>
        <taxon>Craniata</taxon>
        <taxon>Vertebrata</taxon>
        <taxon>Euteleostomi</taxon>
        <taxon>Actinopterygii</taxon>
        <taxon>Neopterygii</taxon>
        <taxon>Teleostei</taxon>
        <taxon>Neoteleostei</taxon>
        <taxon>Acanthomorphata</taxon>
        <taxon>Ovalentaria</taxon>
        <taxon>Atherinomorphae</taxon>
        <taxon>Cyprinodontiformes</taxon>
        <taxon>Nothobranchiidae</taxon>
        <taxon>Nothobranchius</taxon>
    </lineage>
</organism>
<reference evidence="1" key="1">
    <citation type="submission" date="2016-05" db="EMBL/GenBank/DDBJ databases">
        <authorList>
            <person name="Lavstsen T."/>
            <person name="Jespersen J.S."/>
        </authorList>
    </citation>
    <scope>NUCLEOTIDE SEQUENCE</scope>
    <source>
        <tissue evidence="1">Brain</tissue>
    </source>
</reference>
<evidence type="ECO:0000313" key="1">
    <source>
        <dbReference type="EMBL" id="SBS12767.1"/>
    </source>
</evidence>
<name>A0A1A8S479_9TELE</name>
<feature type="non-terminal residue" evidence="1">
    <location>
        <position position="42"/>
    </location>
</feature>
<gene>
    <name evidence="1" type="primary">Nfu_g_1_012585</name>
</gene>
<protein>
    <submittedName>
        <fullName evidence="1">Uncharacterized protein</fullName>
    </submittedName>
</protein>
<feature type="non-terminal residue" evidence="1">
    <location>
        <position position="1"/>
    </location>
</feature>
<reference evidence="1" key="2">
    <citation type="submission" date="2016-06" db="EMBL/GenBank/DDBJ databases">
        <title>The genome of a short-lived fish provides insights into sex chromosome evolution and the genetic control of aging.</title>
        <authorList>
            <person name="Reichwald K."/>
            <person name="Felder M."/>
            <person name="Petzold A."/>
            <person name="Koch P."/>
            <person name="Groth M."/>
            <person name="Platzer M."/>
        </authorList>
    </citation>
    <scope>NUCLEOTIDE SEQUENCE</scope>
    <source>
        <tissue evidence="1">Brain</tissue>
    </source>
</reference>